<dbReference type="EMBL" id="LGRX02006837">
    <property type="protein sequence ID" value="KAK3276002.1"/>
    <property type="molecule type" value="Genomic_DNA"/>
</dbReference>
<evidence type="ECO:0000313" key="4">
    <source>
        <dbReference type="EMBL" id="KAK3276002.1"/>
    </source>
</evidence>
<keyword evidence="2" id="KW-0472">Membrane</keyword>
<keyword evidence="2" id="KW-0812">Transmembrane</keyword>
<protein>
    <recommendedName>
        <fullName evidence="3">Cadherin-like beta-sandwich-like domain-containing protein</fullName>
    </recommendedName>
</protein>
<gene>
    <name evidence="4" type="ORF">CYMTET_15902</name>
</gene>
<feature type="region of interest" description="Disordered" evidence="1">
    <location>
        <begin position="605"/>
        <end position="658"/>
    </location>
</feature>
<dbReference type="AlphaFoldDB" id="A0AAE0L8Q2"/>
<dbReference type="Proteomes" id="UP001190700">
    <property type="component" value="Unassembled WGS sequence"/>
</dbReference>
<proteinExistence type="predicted"/>
<feature type="region of interest" description="Disordered" evidence="1">
    <location>
        <begin position="374"/>
        <end position="394"/>
    </location>
</feature>
<name>A0AAE0L8Q2_9CHLO</name>
<evidence type="ECO:0000256" key="1">
    <source>
        <dbReference type="SAM" id="MobiDB-lite"/>
    </source>
</evidence>
<reference evidence="4 5" key="1">
    <citation type="journal article" date="2015" name="Genome Biol. Evol.">
        <title>Comparative Genomics of a Bacterivorous Green Alga Reveals Evolutionary Causalities and Consequences of Phago-Mixotrophic Mode of Nutrition.</title>
        <authorList>
            <person name="Burns J.A."/>
            <person name="Paasch A."/>
            <person name="Narechania A."/>
            <person name="Kim E."/>
        </authorList>
    </citation>
    <scope>NUCLEOTIDE SEQUENCE [LARGE SCALE GENOMIC DNA]</scope>
    <source>
        <strain evidence="4 5">PLY_AMNH</strain>
    </source>
</reference>
<evidence type="ECO:0000259" key="3">
    <source>
        <dbReference type="Pfam" id="PF12733"/>
    </source>
</evidence>
<dbReference type="InterPro" id="IPR025883">
    <property type="entry name" value="Cadherin-like_domain"/>
</dbReference>
<sequence>MKGLPQVPWGAIVCLREEDVLSDPAGSTAYSATDVAFGLSVAYTERNVGLGPAANYTNRLVYDGEAAVNETFVDQLGAGAGRSWTHVWSAGAENVLNVLPDAKRHRLVLHLDVGQDVGEPEEGDNKPFVDMYFPPALVTDEVSGERVCPETRQGWWTPAEEDARLTSLSATPPGNAAEVYDVEPAFGDWMFNYVAEVPFEVERAVLIFTTASAAASAVVTPAEGAPDGAGVDLPFGGVANISVKVTSENGKASLEYTVTVKRAYRSLSANSLLDNATVLEAFTWQPSFNATVTQYTVLLPLNTTETVLRSFAQHPNARLALLPEDGSLPEETFDSGTPFLIPLSSAGLTRRTLRVFAENGIDTTDYVFTFARTPPPPPPVPPQPPCPLNPPPGPLPPPPLASIVLYTAVRMSEADVEALPADFASQFQATMARIAGDSVQAGDVTVLRLNAGSIVVESDTAFHMNDDAEAFALRLRCCIQKDFREEPYWLSYGIIELLKVAYGPGGSYDAGEEGSNDPAVSSTWILIMGFVLALCLALTVFAFYLGRRHSRHLALVQAELNEEKPPEDQMLLEGPEQHALLTYTEEAPTHTGRHRQLRSLIPGTGEFSAKVAPGPDSPIVQQETEASSRAIVPISDEPHSAPVTSAPGAPVQHPNPTPSLVGHPVTFSQQPSQISAGNMRDSPRSNAFLRVVRNTGEHIISGS</sequence>
<organism evidence="4 5">
    <name type="scientific">Cymbomonas tetramitiformis</name>
    <dbReference type="NCBI Taxonomy" id="36881"/>
    <lineage>
        <taxon>Eukaryota</taxon>
        <taxon>Viridiplantae</taxon>
        <taxon>Chlorophyta</taxon>
        <taxon>Pyramimonadophyceae</taxon>
        <taxon>Pyramimonadales</taxon>
        <taxon>Pyramimonadaceae</taxon>
        <taxon>Cymbomonas</taxon>
    </lineage>
</organism>
<keyword evidence="5" id="KW-1185">Reference proteome</keyword>
<feature type="domain" description="Cadherin-like beta-sandwich-like" evidence="3">
    <location>
        <begin position="184"/>
        <end position="262"/>
    </location>
</feature>
<feature type="transmembrane region" description="Helical" evidence="2">
    <location>
        <begin position="524"/>
        <end position="545"/>
    </location>
</feature>
<keyword evidence="2" id="KW-1133">Transmembrane helix</keyword>
<accession>A0AAE0L8Q2</accession>
<evidence type="ECO:0000256" key="2">
    <source>
        <dbReference type="SAM" id="Phobius"/>
    </source>
</evidence>
<dbReference type="Pfam" id="PF12733">
    <property type="entry name" value="Cadherin-like"/>
    <property type="match status" value="1"/>
</dbReference>
<evidence type="ECO:0000313" key="5">
    <source>
        <dbReference type="Proteomes" id="UP001190700"/>
    </source>
</evidence>
<comment type="caution">
    <text evidence="4">The sequence shown here is derived from an EMBL/GenBank/DDBJ whole genome shotgun (WGS) entry which is preliminary data.</text>
</comment>